<evidence type="ECO:0000313" key="3">
    <source>
        <dbReference type="Proteomes" id="UP001642484"/>
    </source>
</evidence>
<keyword evidence="3" id="KW-1185">Reference proteome</keyword>
<dbReference type="EMBL" id="CAXAMN010005557">
    <property type="protein sequence ID" value="CAK9014254.1"/>
    <property type="molecule type" value="Genomic_DNA"/>
</dbReference>
<sequence>MGESEEVLPKATPRQAMRYFHVAGHLHLGLSLVLGKVYSESDLQRRCRGDHQKLQRLQDIISEGDLLTPAAPPTPKASGKRKTEPPGIRPARSGCGSRFS</sequence>
<evidence type="ECO:0000313" key="2">
    <source>
        <dbReference type="EMBL" id="CAK9014254.1"/>
    </source>
</evidence>
<feature type="region of interest" description="Disordered" evidence="1">
    <location>
        <begin position="63"/>
        <end position="100"/>
    </location>
</feature>
<evidence type="ECO:0000256" key="1">
    <source>
        <dbReference type="SAM" id="MobiDB-lite"/>
    </source>
</evidence>
<dbReference type="Proteomes" id="UP001642484">
    <property type="component" value="Unassembled WGS sequence"/>
</dbReference>
<organism evidence="2 3">
    <name type="scientific">Durusdinium trenchii</name>
    <dbReference type="NCBI Taxonomy" id="1381693"/>
    <lineage>
        <taxon>Eukaryota</taxon>
        <taxon>Sar</taxon>
        <taxon>Alveolata</taxon>
        <taxon>Dinophyceae</taxon>
        <taxon>Suessiales</taxon>
        <taxon>Symbiodiniaceae</taxon>
        <taxon>Durusdinium</taxon>
    </lineage>
</organism>
<gene>
    <name evidence="2" type="ORF">CCMP2556_LOCUS11598</name>
</gene>
<accession>A0ABP0JIT6</accession>
<proteinExistence type="predicted"/>
<comment type="caution">
    <text evidence="2">The sequence shown here is derived from an EMBL/GenBank/DDBJ whole genome shotgun (WGS) entry which is preliminary data.</text>
</comment>
<protein>
    <submittedName>
        <fullName evidence="2">Uncharacterized protein</fullName>
    </submittedName>
</protein>
<name>A0ABP0JIT6_9DINO</name>
<reference evidence="2 3" key="1">
    <citation type="submission" date="2024-02" db="EMBL/GenBank/DDBJ databases">
        <authorList>
            <person name="Chen Y."/>
            <person name="Shah S."/>
            <person name="Dougan E. K."/>
            <person name="Thang M."/>
            <person name="Chan C."/>
        </authorList>
    </citation>
    <scope>NUCLEOTIDE SEQUENCE [LARGE SCALE GENOMIC DNA]</scope>
</reference>